<dbReference type="Proteomes" id="UP000812961">
    <property type="component" value="Unassembled WGS sequence"/>
</dbReference>
<gene>
    <name evidence="2" type="ORF">K1Y79_05855</name>
</gene>
<evidence type="ECO:0000256" key="1">
    <source>
        <dbReference type="SAM" id="SignalP"/>
    </source>
</evidence>
<name>A0ABS7GAV3_9BACT</name>
<accession>A0ABS7GAV3</accession>
<keyword evidence="1" id="KW-0732">Signal</keyword>
<sequence>MKLLRNYALLAVLFSFAFVACSKDDDKPSSSSHKIYFKAIASEGSDISVAVYGYDGKVTTASSLSGTTWTSPEIEVPAGAISANAAVSADGASNTSTLKLQLFVDGELREEGTSSGSVLSASVSYRF</sequence>
<proteinExistence type="predicted"/>
<protein>
    <recommendedName>
        <fullName evidence="4">MmpS family membrane protein</fullName>
    </recommendedName>
</protein>
<reference evidence="2 3" key="1">
    <citation type="submission" date="2021-08" db="EMBL/GenBank/DDBJ databases">
        <title>The genome sequence of Chitinophaga sp. B61.</title>
        <authorList>
            <person name="Zhang X."/>
        </authorList>
    </citation>
    <scope>NUCLEOTIDE SEQUENCE [LARGE SCALE GENOMIC DNA]</scope>
    <source>
        <strain evidence="2 3">B61</strain>
    </source>
</reference>
<comment type="caution">
    <text evidence="2">The sequence shown here is derived from an EMBL/GenBank/DDBJ whole genome shotgun (WGS) entry which is preliminary data.</text>
</comment>
<evidence type="ECO:0000313" key="3">
    <source>
        <dbReference type="Proteomes" id="UP000812961"/>
    </source>
</evidence>
<organism evidence="2 3">
    <name type="scientific">Chitinophaga rhizophila</name>
    <dbReference type="NCBI Taxonomy" id="2866212"/>
    <lineage>
        <taxon>Bacteria</taxon>
        <taxon>Pseudomonadati</taxon>
        <taxon>Bacteroidota</taxon>
        <taxon>Chitinophagia</taxon>
        <taxon>Chitinophagales</taxon>
        <taxon>Chitinophagaceae</taxon>
        <taxon>Chitinophaga</taxon>
    </lineage>
</organism>
<evidence type="ECO:0000313" key="2">
    <source>
        <dbReference type="EMBL" id="MBW8683852.1"/>
    </source>
</evidence>
<evidence type="ECO:0008006" key="4">
    <source>
        <dbReference type="Google" id="ProtNLM"/>
    </source>
</evidence>
<feature type="signal peptide" evidence="1">
    <location>
        <begin position="1"/>
        <end position="22"/>
    </location>
</feature>
<dbReference type="PROSITE" id="PS51257">
    <property type="entry name" value="PROKAR_LIPOPROTEIN"/>
    <property type="match status" value="1"/>
</dbReference>
<dbReference type="RefSeq" id="WP_220249061.1">
    <property type="nucleotide sequence ID" value="NZ_JAICCF010000001.1"/>
</dbReference>
<feature type="chain" id="PRO_5046229763" description="MmpS family membrane protein" evidence="1">
    <location>
        <begin position="23"/>
        <end position="127"/>
    </location>
</feature>
<keyword evidence="3" id="KW-1185">Reference proteome</keyword>
<dbReference type="EMBL" id="JAICCF010000001">
    <property type="protein sequence ID" value="MBW8683852.1"/>
    <property type="molecule type" value="Genomic_DNA"/>
</dbReference>